<sequence>MVRFFYLVIHQSLLIVVLLVWLIVLKYLVPPMLFIKLKKTFIFFIVFTFATVVRADFSAPTEAELEALRSTHDQFDGLMLDEESAYGASKRFIDGISIMPTEVRHPARVFTKEDSKLFSKSAKVANKIAENEQKKPEWMRDVSAYLPESENIKDIAKKGIEERIKKAYPDAAKKNNVEVVRSEVENEFLQKDESLYYFITSSMEDVEIKDILISAKETGAIVVLRGMIPGSMKLTDTSYYLMRLLKEADLHTSPPKVIMDPRLFNIYNIKMAPAMVFVKNDIEVLAHGLVSPEWFIAEARLQNSFKDLGELSAVNPIVEKDILALMQERYEKIDWKKQRENAKKKFFARQTFKPFPIPREDKHYELDPRIVFIKDVKAGNKIMAKKGDVVNPLAGFDGQNLSLFIIDPRDARQRSLIKERLDTDSVGMPQVIVSHFDAAKQFDGIEELQRELDHKIFMLQKTYIDRFKIDALPIRIDIIGGKGIWIREYGIETLNEIHERNLNVMKG</sequence>
<keyword evidence="3" id="KW-1185">Reference proteome</keyword>
<keyword evidence="1" id="KW-0472">Membrane</keyword>
<keyword evidence="1" id="KW-0812">Transmembrane</keyword>
<accession>A0ABX5GXY4</accession>
<reference evidence="2 3" key="1">
    <citation type="submission" date="2018-01" db="EMBL/GenBank/DDBJ databases">
        <title>Whole genome sequencing of Histamine producing bacteria.</title>
        <authorList>
            <person name="Butler K."/>
        </authorList>
    </citation>
    <scope>NUCLEOTIDE SEQUENCE [LARGE SCALE GENOMIC DNA]</scope>
    <source>
        <strain evidence="2 3">A6-1</strain>
    </source>
</reference>
<dbReference type="InterPro" id="IPR019106">
    <property type="entry name" value="T4SS_TrbC"/>
</dbReference>
<dbReference type="Proteomes" id="UP000240989">
    <property type="component" value="Unassembled WGS sequence"/>
</dbReference>
<evidence type="ECO:0000313" key="2">
    <source>
        <dbReference type="EMBL" id="PSX01655.1"/>
    </source>
</evidence>
<proteinExistence type="predicted"/>
<dbReference type="Pfam" id="PF09673">
    <property type="entry name" value="TrbC_Ftype"/>
    <property type="match status" value="1"/>
</dbReference>
<name>A0ABX5GXY4_PHOAN</name>
<feature type="transmembrane region" description="Helical" evidence="1">
    <location>
        <begin position="6"/>
        <end position="29"/>
    </location>
</feature>
<gene>
    <name evidence="2" type="ORF">C0W27_21955</name>
</gene>
<keyword evidence="1" id="KW-1133">Transmembrane helix</keyword>
<evidence type="ECO:0000313" key="3">
    <source>
        <dbReference type="Proteomes" id="UP000240989"/>
    </source>
</evidence>
<organism evidence="2 3">
    <name type="scientific">Photobacterium angustum</name>
    <dbReference type="NCBI Taxonomy" id="661"/>
    <lineage>
        <taxon>Bacteria</taxon>
        <taxon>Pseudomonadati</taxon>
        <taxon>Pseudomonadota</taxon>
        <taxon>Gammaproteobacteria</taxon>
        <taxon>Vibrionales</taxon>
        <taxon>Vibrionaceae</taxon>
        <taxon>Photobacterium</taxon>
    </lineage>
</organism>
<dbReference type="EMBL" id="PYOU01000032">
    <property type="protein sequence ID" value="PSX01655.1"/>
    <property type="molecule type" value="Genomic_DNA"/>
</dbReference>
<evidence type="ECO:0000256" key="1">
    <source>
        <dbReference type="SAM" id="Phobius"/>
    </source>
</evidence>
<comment type="caution">
    <text evidence="2">The sequence shown here is derived from an EMBL/GenBank/DDBJ whole genome shotgun (WGS) entry which is preliminary data.</text>
</comment>
<protein>
    <submittedName>
        <fullName evidence="2">Uncharacterized protein</fullName>
    </submittedName>
</protein>